<evidence type="ECO:0000313" key="13">
    <source>
        <dbReference type="EMBL" id="MBL4917825.1"/>
    </source>
</evidence>
<evidence type="ECO:0000256" key="3">
    <source>
        <dbReference type="ARBA" id="ARBA00022475"/>
    </source>
</evidence>
<keyword evidence="8 11" id="KW-0472">Membrane</keyword>
<feature type="transmembrane region" description="Helical" evidence="11">
    <location>
        <begin position="170"/>
        <end position="191"/>
    </location>
</feature>
<keyword evidence="14" id="KW-1185">Reference proteome</keyword>
<feature type="compositionally biased region" description="Low complexity" evidence="10">
    <location>
        <begin position="839"/>
        <end position="872"/>
    </location>
</feature>
<dbReference type="CDD" id="cd00038">
    <property type="entry name" value="CAP_ED"/>
    <property type="match status" value="1"/>
</dbReference>
<dbReference type="InterPro" id="IPR014710">
    <property type="entry name" value="RmlC-like_jellyroll"/>
</dbReference>
<keyword evidence="6" id="KW-0915">Sodium</keyword>
<keyword evidence="2" id="KW-0813">Transport</keyword>
<evidence type="ECO:0000256" key="8">
    <source>
        <dbReference type="ARBA" id="ARBA00023136"/>
    </source>
</evidence>
<dbReference type="SMART" id="SM00100">
    <property type="entry name" value="cNMP"/>
    <property type="match status" value="1"/>
</dbReference>
<feature type="transmembrane region" description="Helical" evidence="11">
    <location>
        <begin position="203"/>
        <end position="224"/>
    </location>
</feature>
<dbReference type="Pfam" id="PF00999">
    <property type="entry name" value="Na_H_Exchanger"/>
    <property type="match status" value="1"/>
</dbReference>
<dbReference type="InterPro" id="IPR006153">
    <property type="entry name" value="Cation/H_exchanger_TM"/>
</dbReference>
<dbReference type="EMBL" id="JAESVN010000004">
    <property type="protein sequence ID" value="MBL4917825.1"/>
    <property type="molecule type" value="Genomic_DNA"/>
</dbReference>
<feature type="transmembrane region" description="Helical" evidence="11">
    <location>
        <begin position="129"/>
        <end position="149"/>
    </location>
</feature>
<dbReference type="Gene3D" id="6.10.140.1330">
    <property type="match status" value="1"/>
</dbReference>
<evidence type="ECO:0000256" key="9">
    <source>
        <dbReference type="ARBA" id="ARBA00023201"/>
    </source>
</evidence>
<evidence type="ECO:0000256" key="2">
    <source>
        <dbReference type="ARBA" id="ARBA00022448"/>
    </source>
</evidence>
<dbReference type="InterPro" id="IPR018422">
    <property type="entry name" value="Cation/H_exchanger_CPA1"/>
</dbReference>
<dbReference type="SUPFAM" id="SSF51206">
    <property type="entry name" value="cAMP-binding domain-like"/>
    <property type="match status" value="1"/>
</dbReference>
<evidence type="ECO:0000256" key="6">
    <source>
        <dbReference type="ARBA" id="ARBA00023053"/>
    </source>
</evidence>
<dbReference type="AlphaFoldDB" id="A0A8K0VDH6"/>
<dbReference type="Pfam" id="PF00027">
    <property type="entry name" value="cNMP_binding"/>
    <property type="match status" value="1"/>
</dbReference>
<evidence type="ECO:0000256" key="10">
    <source>
        <dbReference type="SAM" id="MobiDB-lite"/>
    </source>
</evidence>
<feature type="transmembrane region" description="Helical" evidence="11">
    <location>
        <begin position="360"/>
        <end position="379"/>
    </location>
</feature>
<feature type="region of interest" description="Disordered" evidence="10">
    <location>
        <begin position="839"/>
        <end position="901"/>
    </location>
</feature>
<feature type="domain" description="Cyclic nucleotide-binding" evidence="12">
    <location>
        <begin position="708"/>
        <end position="822"/>
    </location>
</feature>
<evidence type="ECO:0000313" key="14">
    <source>
        <dbReference type="Proteomes" id="UP000648908"/>
    </source>
</evidence>
<dbReference type="PANTHER" id="PTHR10110">
    <property type="entry name" value="SODIUM/HYDROGEN EXCHANGER"/>
    <property type="match status" value="1"/>
</dbReference>
<feature type="transmembrane region" description="Helical" evidence="11">
    <location>
        <begin position="32"/>
        <end position="50"/>
    </location>
</feature>
<evidence type="ECO:0000259" key="12">
    <source>
        <dbReference type="PROSITE" id="PS50042"/>
    </source>
</evidence>
<keyword evidence="3" id="KW-1003">Cell membrane</keyword>
<evidence type="ECO:0000256" key="4">
    <source>
        <dbReference type="ARBA" id="ARBA00022692"/>
    </source>
</evidence>
<keyword evidence="9" id="KW-0739">Sodium transport</keyword>
<dbReference type="PANTHER" id="PTHR10110:SF86">
    <property type="entry name" value="SODIUM_HYDROGEN EXCHANGER 7"/>
    <property type="match status" value="1"/>
</dbReference>
<reference evidence="13" key="1">
    <citation type="submission" date="2021-01" db="EMBL/GenBank/DDBJ databases">
        <title>Tabrizicola alba sp. nov. a motile alkaliphilic bacterium isolated from a soda lake.</title>
        <authorList>
            <person name="Szuroczki S."/>
            <person name="Abbaszade G."/>
            <person name="Schumann P."/>
            <person name="Toth E."/>
        </authorList>
    </citation>
    <scope>NUCLEOTIDE SEQUENCE</scope>
    <source>
        <strain evidence="13">DMG-N-6</strain>
    </source>
</reference>
<name>A0A8K0VDH6_9RHOB</name>
<feature type="transmembrane region" description="Helical" evidence="11">
    <location>
        <begin position="70"/>
        <end position="91"/>
    </location>
</feature>
<proteinExistence type="predicted"/>
<accession>A0A8K0VDH6</accession>
<evidence type="ECO:0000256" key="5">
    <source>
        <dbReference type="ARBA" id="ARBA00022989"/>
    </source>
</evidence>
<protein>
    <submittedName>
        <fullName evidence="13">Cation:proton antiporter</fullName>
    </submittedName>
</protein>
<organism evidence="13 14">
    <name type="scientific">Szabonella alba</name>
    <dbReference type="NCBI Taxonomy" id="2804194"/>
    <lineage>
        <taxon>Bacteria</taxon>
        <taxon>Pseudomonadati</taxon>
        <taxon>Pseudomonadota</taxon>
        <taxon>Alphaproteobacteria</taxon>
        <taxon>Rhodobacterales</taxon>
        <taxon>Paracoccaceae</taxon>
        <taxon>Szabonella</taxon>
    </lineage>
</organism>
<feature type="transmembrane region" description="Helical" evidence="11">
    <location>
        <begin position="255"/>
        <end position="277"/>
    </location>
</feature>
<keyword evidence="7" id="KW-0406">Ion transport</keyword>
<dbReference type="GO" id="GO:0015385">
    <property type="term" value="F:sodium:proton antiporter activity"/>
    <property type="evidence" value="ECO:0007669"/>
    <property type="project" value="InterPro"/>
</dbReference>
<feature type="transmembrane region" description="Helical" evidence="11">
    <location>
        <begin position="394"/>
        <end position="416"/>
    </location>
</feature>
<evidence type="ECO:0000256" key="1">
    <source>
        <dbReference type="ARBA" id="ARBA00004651"/>
    </source>
</evidence>
<dbReference type="GO" id="GO:0015386">
    <property type="term" value="F:potassium:proton antiporter activity"/>
    <property type="evidence" value="ECO:0007669"/>
    <property type="project" value="TreeGrafter"/>
</dbReference>
<dbReference type="GO" id="GO:0098719">
    <property type="term" value="P:sodium ion import across plasma membrane"/>
    <property type="evidence" value="ECO:0007669"/>
    <property type="project" value="TreeGrafter"/>
</dbReference>
<feature type="transmembrane region" description="Helical" evidence="11">
    <location>
        <begin position="6"/>
        <end position="25"/>
    </location>
</feature>
<feature type="transmembrane region" description="Helical" evidence="11">
    <location>
        <begin position="320"/>
        <end position="348"/>
    </location>
</feature>
<keyword evidence="5 11" id="KW-1133">Transmembrane helix</keyword>
<dbReference type="InterPro" id="IPR018490">
    <property type="entry name" value="cNMP-bd_dom_sf"/>
</dbReference>
<dbReference type="RefSeq" id="WP_202688743.1">
    <property type="nucleotide sequence ID" value="NZ_JAESVN010000004.1"/>
</dbReference>
<dbReference type="GO" id="GO:0005886">
    <property type="term" value="C:plasma membrane"/>
    <property type="evidence" value="ECO:0007669"/>
    <property type="project" value="UniProtKB-SubCell"/>
</dbReference>
<comment type="caution">
    <text evidence="13">The sequence shown here is derived from an EMBL/GenBank/DDBJ whole genome shotgun (WGS) entry which is preliminary data.</text>
</comment>
<dbReference type="PROSITE" id="PS50042">
    <property type="entry name" value="CNMP_BINDING_3"/>
    <property type="match status" value="1"/>
</dbReference>
<keyword evidence="4 11" id="KW-0812">Transmembrane</keyword>
<sequence length="901" mass="98186">MDLVIILSVLAAFLVLIALSEPLALRLRVPQTVALAGIGIAIGAGAAFVWTTDYTDLFNPLALAILNLPIRSNVFLYVFLPTLIFQVTLSLDLRRMLDDWVPILTLAVLAVGVATVVVGFSLYPLGTLPLTACLLIGAIVSTTDPSAVVSIFRATPAPQRLARIVEGESLLNDAAAIALFGLFLGLASIGVENPSTAEALWSFPGLLIGGGIIGWLAGLVTLWLVKRLVTFPLGQISVTVALPYAAYILSEQVFAVSGVVAVVSAGLTVNLLAAGFVSPPAMAKLRDTWDLLAYWAGGLIFVLAAILIPRLMADVTVQDLGLILVTVLAAFVARAIILFGLMPLLSAVRASPRVEPRYRVAILWGGLRGAVTLALALAVTESFRIPPEIKREVGIIATGFTLFTLIVQGTTLRWVIAKLGLDRLSALDVALSRQVVAVALQTVREQVAETARDFGLSREIVRDEAKRFAARLDDAVDKADLENEIPDRDRITLGLMALAGRERDLILETFRDQVIPPRLADRMLTNADRLLEATRAGGRSGYRTSTRRALSGGQTLRSAEWLHNRLRLSRMLTRITADRFELIVTTGLILPQLHEFINHRILRIHGRRVADLLHELVNRRQEETQKELDGLRLQYPGYAEDMERRLIRRTALQLEEREYDQLTEDGLIGPELRSALAGQIGIRRERLSERPRLDLRLQKAALVRLFPLFADMEERPQRDLARRLRTVYAAPGDVLMRRDDRARRVWFIASGAVEVVTATNKQRLGRGEMFGQLAMLARTRRRAQVTAITHCTLLALEEARFLDLMQRNAAVHEAVLESAARRGVKLDLPGMLQATQRLANPAAPAATATASEPASDPASDTDAADNSGVPAEPKADPEAEPVTPGEPRKEGSPGSPPASAA</sequence>
<dbReference type="InterPro" id="IPR000595">
    <property type="entry name" value="cNMP-bd_dom"/>
</dbReference>
<dbReference type="Gene3D" id="2.60.120.10">
    <property type="entry name" value="Jelly Rolls"/>
    <property type="match status" value="1"/>
</dbReference>
<evidence type="ECO:0000256" key="7">
    <source>
        <dbReference type="ARBA" id="ARBA00023065"/>
    </source>
</evidence>
<feature type="transmembrane region" description="Helical" evidence="11">
    <location>
        <begin position="103"/>
        <end position="123"/>
    </location>
</feature>
<comment type="subcellular location">
    <subcellularLocation>
        <location evidence="1">Cell membrane</location>
        <topology evidence="1">Multi-pass membrane protein</topology>
    </subcellularLocation>
</comment>
<feature type="transmembrane region" description="Helical" evidence="11">
    <location>
        <begin position="289"/>
        <end position="308"/>
    </location>
</feature>
<evidence type="ECO:0000256" key="11">
    <source>
        <dbReference type="SAM" id="Phobius"/>
    </source>
</evidence>
<dbReference type="GO" id="GO:0051453">
    <property type="term" value="P:regulation of intracellular pH"/>
    <property type="evidence" value="ECO:0007669"/>
    <property type="project" value="TreeGrafter"/>
</dbReference>
<gene>
    <name evidence="13" type="ORF">JL811_11395</name>
</gene>
<dbReference type="Proteomes" id="UP000648908">
    <property type="component" value="Unassembled WGS sequence"/>
</dbReference>